<evidence type="ECO:0000256" key="5">
    <source>
        <dbReference type="ARBA" id="ARBA00022643"/>
    </source>
</evidence>
<reference evidence="15 16" key="1">
    <citation type="journal article" date="2023" name="Nat. Commun.">
        <title>Origin of minicircular mitochondrial genomes in red algae.</title>
        <authorList>
            <person name="Lee Y."/>
            <person name="Cho C.H."/>
            <person name="Lee Y.M."/>
            <person name="Park S.I."/>
            <person name="Yang J.H."/>
            <person name="West J.A."/>
            <person name="Bhattacharya D."/>
            <person name="Yoon H.S."/>
        </authorList>
    </citation>
    <scope>NUCLEOTIDE SEQUENCE [LARGE SCALE GENOMIC DNA]</scope>
    <source>
        <strain evidence="15 16">CCMP1338</strain>
        <tissue evidence="15">Whole cell</tissue>
    </source>
</reference>
<sequence length="617" mass="68494">MGNERLVDVMYGSETGNAEAIARRIHAELGEHGLSAGCILPLNSYEQTCLSHVDEKSPVQSRMFVFVISTYGDGDVPFNTDRFFKYLRKKSHPVDFLRNVSYAVLGLGDTNYTNFCNGSKRLERALKKYGAKNVYYRGEADDEIGLHLVVEPWIDGLWDAMNKYFGAEAIAPALQAQTEKLDPSPAKAPTQLNGVPKPAELKLRVEESVGPVENSSTKTENGEFTGRVCGARLLTSTSCDKRVWHMEVESDNNLSYQPGDAFSVRVRNNAEEVDELLAILKVDGNKVISIYDGENLVNGPEKVKDTLGWRYDIRSPASKKLLRALADSSTDAADEQRLLLWSSRTGRKEYEANILNKSASLLDVLLGNPSCVPSINILLELLPALQPRFYSAASAVEYTPRAVHFAFSVVEAEVASSVRRGVATGYLEDLCRKFIDGERTPNLVLSSRSSGKFKPPAELDVPYIMIGPGTGVAPFLGFLQQRSVLRVDSENLAADVSLYFGCRRRDTDHLYEEELDRFVEGGTLSYLSVAFSREHEHKVYVQDKIKAEGQQLCKLLVENEKSRVYICGDGGEMVRGVVEGLTSVLQDHGGMSKADAKLKMTALERSDRLIKDVWYWG</sequence>
<keyword evidence="6" id="KW-0949">S-adenosyl-L-methionine</keyword>
<dbReference type="PROSITE" id="PS50902">
    <property type="entry name" value="FLAVODOXIN_LIKE"/>
    <property type="match status" value="1"/>
</dbReference>
<protein>
    <recommendedName>
        <fullName evidence="12">Methionine synthase reductase</fullName>
        <ecNumber evidence="11">1.16.1.8</ecNumber>
    </recommendedName>
</protein>
<keyword evidence="7" id="KW-0274">FAD</keyword>
<dbReference type="InterPro" id="IPR017927">
    <property type="entry name" value="FAD-bd_FR_type"/>
</dbReference>
<evidence type="ECO:0000313" key="15">
    <source>
        <dbReference type="EMBL" id="KAJ8902981.1"/>
    </source>
</evidence>
<dbReference type="FunFam" id="3.40.50.360:FF:000059">
    <property type="entry name" value="5-methyltetrahydrofolate-homocysteine methyltransferase reductase"/>
    <property type="match status" value="1"/>
</dbReference>
<comment type="cofactor">
    <cofactor evidence="1">
        <name>FMN</name>
        <dbReference type="ChEBI" id="CHEBI:58210"/>
    </cofactor>
</comment>
<comment type="cofactor">
    <cofactor evidence="2">
        <name>FAD</name>
        <dbReference type="ChEBI" id="CHEBI:57692"/>
    </cofactor>
</comment>
<dbReference type="SUPFAM" id="SSF63380">
    <property type="entry name" value="Riboflavin synthase domain-like"/>
    <property type="match status" value="1"/>
</dbReference>
<keyword evidence="5" id="KW-0288">FMN</keyword>
<dbReference type="GO" id="GO:0050667">
    <property type="term" value="P:homocysteine metabolic process"/>
    <property type="evidence" value="ECO:0007669"/>
    <property type="project" value="TreeGrafter"/>
</dbReference>
<keyword evidence="10" id="KW-0486">Methionine biosynthesis</keyword>
<dbReference type="Gene3D" id="1.20.990.10">
    <property type="entry name" value="NADPH-cytochrome p450 Reductase, Chain A, domain 3"/>
    <property type="match status" value="1"/>
</dbReference>
<evidence type="ECO:0000256" key="1">
    <source>
        <dbReference type="ARBA" id="ARBA00001917"/>
    </source>
</evidence>
<feature type="domain" description="FAD-binding FR-type" evidence="14">
    <location>
        <begin position="221"/>
        <end position="456"/>
    </location>
</feature>
<evidence type="ECO:0000256" key="11">
    <source>
        <dbReference type="ARBA" id="ARBA00039088"/>
    </source>
</evidence>
<dbReference type="InterPro" id="IPR001094">
    <property type="entry name" value="Flavdoxin-like"/>
</dbReference>
<dbReference type="InterPro" id="IPR017938">
    <property type="entry name" value="Riboflavin_synthase-like_b-brl"/>
</dbReference>
<dbReference type="InterPro" id="IPR039261">
    <property type="entry name" value="FNR_nucleotide-bd"/>
</dbReference>
<dbReference type="InterPro" id="IPR003097">
    <property type="entry name" value="CysJ-like_FAD-binding"/>
</dbReference>
<evidence type="ECO:0000256" key="4">
    <source>
        <dbReference type="ARBA" id="ARBA00022630"/>
    </source>
</evidence>
<dbReference type="Proteomes" id="UP001157974">
    <property type="component" value="Unassembled WGS sequence"/>
</dbReference>
<gene>
    <name evidence="15" type="ORF">NDN08_006298</name>
</gene>
<dbReference type="GO" id="GO:0050660">
    <property type="term" value="F:flavin adenine dinucleotide binding"/>
    <property type="evidence" value="ECO:0007669"/>
    <property type="project" value="TreeGrafter"/>
</dbReference>
<dbReference type="PROSITE" id="PS51384">
    <property type="entry name" value="FAD_FR"/>
    <property type="match status" value="1"/>
</dbReference>
<evidence type="ECO:0000259" key="13">
    <source>
        <dbReference type="PROSITE" id="PS50902"/>
    </source>
</evidence>
<feature type="domain" description="Flavodoxin-like" evidence="13">
    <location>
        <begin position="7"/>
        <end position="158"/>
    </location>
</feature>
<dbReference type="PRINTS" id="PR00371">
    <property type="entry name" value="FPNCR"/>
</dbReference>
<dbReference type="GO" id="GO:0030586">
    <property type="term" value="F:[methionine synthase] reductase (NADPH) activity"/>
    <property type="evidence" value="ECO:0007669"/>
    <property type="project" value="UniProtKB-EC"/>
</dbReference>
<dbReference type="Gene3D" id="3.40.50.360">
    <property type="match status" value="1"/>
</dbReference>
<dbReference type="SUPFAM" id="SSF52218">
    <property type="entry name" value="Flavoproteins"/>
    <property type="match status" value="1"/>
</dbReference>
<dbReference type="FunFam" id="3.40.50.80:FF:000001">
    <property type="entry name" value="NADPH--cytochrome P450 reductase 1"/>
    <property type="match status" value="1"/>
</dbReference>
<dbReference type="AlphaFoldDB" id="A0AAV8UQW8"/>
<keyword evidence="8" id="KW-0521">NADP</keyword>
<dbReference type="SUPFAM" id="SSF52343">
    <property type="entry name" value="Ferredoxin reductase-like, C-terminal NADP-linked domain"/>
    <property type="match status" value="1"/>
</dbReference>
<dbReference type="Gene3D" id="2.40.30.10">
    <property type="entry name" value="Translation factors"/>
    <property type="match status" value="1"/>
</dbReference>
<evidence type="ECO:0000256" key="12">
    <source>
        <dbReference type="ARBA" id="ARBA00040659"/>
    </source>
</evidence>
<evidence type="ECO:0000313" key="16">
    <source>
        <dbReference type="Proteomes" id="UP001157974"/>
    </source>
</evidence>
<evidence type="ECO:0000256" key="2">
    <source>
        <dbReference type="ARBA" id="ARBA00001974"/>
    </source>
</evidence>
<keyword evidence="16" id="KW-1185">Reference proteome</keyword>
<evidence type="ECO:0000256" key="6">
    <source>
        <dbReference type="ARBA" id="ARBA00022691"/>
    </source>
</evidence>
<keyword evidence="4" id="KW-0285">Flavoprotein</keyword>
<dbReference type="PANTHER" id="PTHR19384">
    <property type="entry name" value="NITRIC OXIDE SYNTHASE-RELATED"/>
    <property type="match status" value="1"/>
</dbReference>
<keyword evidence="3" id="KW-0028">Amino-acid biosynthesis</keyword>
<dbReference type="Pfam" id="PF00175">
    <property type="entry name" value="NAD_binding_1"/>
    <property type="match status" value="1"/>
</dbReference>
<evidence type="ECO:0000256" key="10">
    <source>
        <dbReference type="ARBA" id="ARBA00023167"/>
    </source>
</evidence>
<dbReference type="PRINTS" id="PR00369">
    <property type="entry name" value="FLAVODOXIN"/>
</dbReference>
<dbReference type="InterPro" id="IPR023173">
    <property type="entry name" value="NADPH_Cyt_P450_Rdtase_alpha"/>
</dbReference>
<dbReference type="GO" id="GO:0010181">
    <property type="term" value="F:FMN binding"/>
    <property type="evidence" value="ECO:0007669"/>
    <property type="project" value="InterPro"/>
</dbReference>
<dbReference type="InterPro" id="IPR001709">
    <property type="entry name" value="Flavoprot_Pyr_Nucl_cyt_Rdtase"/>
</dbReference>
<evidence type="ECO:0000259" key="14">
    <source>
        <dbReference type="PROSITE" id="PS51384"/>
    </source>
</evidence>
<name>A0AAV8UQW8_9RHOD</name>
<keyword evidence="9" id="KW-0560">Oxidoreductase</keyword>
<organism evidence="15 16">
    <name type="scientific">Rhodosorus marinus</name>
    <dbReference type="NCBI Taxonomy" id="101924"/>
    <lineage>
        <taxon>Eukaryota</taxon>
        <taxon>Rhodophyta</taxon>
        <taxon>Stylonematophyceae</taxon>
        <taxon>Stylonematales</taxon>
        <taxon>Stylonemataceae</taxon>
        <taxon>Rhodosorus</taxon>
    </lineage>
</organism>
<dbReference type="GO" id="GO:0005829">
    <property type="term" value="C:cytosol"/>
    <property type="evidence" value="ECO:0007669"/>
    <property type="project" value="TreeGrafter"/>
</dbReference>
<comment type="caution">
    <text evidence="15">The sequence shown here is derived from an EMBL/GenBank/DDBJ whole genome shotgun (WGS) entry which is preliminary data.</text>
</comment>
<dbReference type="PANTHER" id="PTHR19384:SF84">
    <property type="entry name" value="METHIONINE SYNTHASE REDUCTASE"/>
    <property type="match status" value="1"/>
</dbReference>
<evidence type="ECO:0000256" key="7">
    <source>
        <dbReference type="ARBA" id="ARBA00022827"/>
    </source>
</evidence>
<evidence type="ECO:0000256" key="9">
    <source>
        <dbReference type="ARBA" id="ARBA00023002"/>
    </source>
</evidence>
<dbReference type="Gene3D" id="3.40.50.80">
    <property type="entry name" value="Nucleotide-binding domain of ferredoxin-NADP reductase (FNR) module"/>
    <property type="match status" value="1"/>
</dbReference>
<dbReference type="InterPro" id="IPR029039">
    <property type="entry name" value="Flavoprotein-like_sf"/>
</dbReference>
<dbReference type="GO" id="GO:0009086">
    <property type="term" value="P:methionine biosynthetic process"/>
    <property type="evidence" value="ECO:0007669"/>
    <property type="project" value="UniProtKB-KW"/>
</dbReference>
<evidence type="ECO:0000256" key="3">
    <source>
        <dbReference type="ARBA" id="ARBA00022605"/>
    </source>
</evidence>
<dbReference type="InterPro" id="IPR008254">
    <property type="entry name" value="Flavodoxin/NO_synth"/>
</dbReference>
<evidence type="ECO:0000256" key="8">
    <source>
        <dbReference type="ARBA" id="ARBA00022857"/>
    </source>
</evidence>
<dbReference type="EMBL" id="JAMWBK010000008">
    <property type="protein sequence ID" value="KAJ8902981.1"/>
    <property type="molecule type" value="Genomic_DNA"/>
</dbReference>
<dbReference type="Pfam" id="PF00258">
    <property type="entry name" value="Flavodoxin_1"/>
    <property type="match status" value="1"/>
</dbReference>
<accession>A0AAV8UQW8</accession>
<dbReference type="Pfam" id="PF00667">
    <property type="entry name" value="FAD_binding_1"/>
    <property type="match status" value="1"/>
</dbReference>
<dbReference type="EC" id="1.16.1.8" evidence="11"/>
<proteinExistence type="predicted"/>
<dbReference type="InterPro" id="IPR001433">
    <property type="entry name" value="OxRdtase_FAD/NAD-bd"/>
</dbReference>